<dbReference type="InterPro" id="IPR045851">
    <property type="entry name" value="AMP-bd_C_sf"/>
</dbReference>
<dbReference type="Gene3D" id="3.30.300.30">
    <property type="match status" value="1"/>
</dbReference>
<evidence type="ECO:0000256" key="2">
    <source>
        <dbReference type="ARBA" id="ARBA00005005"/>
    </source>
</evidence>
<evidence type="ECO:0000313" key="9">
    <source>
        <dbReference type="EMBL" id="OWT53932.1"/>
    </source>
</evidence>
<dbReference type="RefSeq" id="WP_088605840.1">
    <property type="nucleotide sequence ID" value="NZ_NJIH01000018.1"/>
</dbReference>
<evidence type="ECO:0000256" key="1">
    <source>
        <dbReference type="ARBA" id="ARBA00004170"/>
    </source>
</evidence>
<sequence length="553" mass="58731">MTASMIALLKQGLDNDPEAPMLIDAHPRQARVVTRRAFWRRVVTLKSELEAAGIAEGDCLGVWLPNWSDSLVWQFAAVALRAHVVGINTRYNVEELANVLDLGRPAVLAVAHDFVGLDLGGRLKEAMKAAAAAPPRVAVITGPHKPSAGAVEVSAYDVGAGAWVPALTQVAAADGADLQDDPDSLAVAFTTSGSTGRSKLAAHKVSGVASHALACATAGAWTTQSVTVHALPLTGVFSYVPAIATIAAGGQCLLEPSFDADAIVADMERFGASHVVGADDIVGRLMESIQKQPRDLARWKRLFMADFNGRSEQISKWAEETMGLRAAGVYGSSELFALTAIWRDDVDAPQRWRGGGMPVSAQIKARSGDPETGRPLPGGEVGELQFQGPNVVDAYLGEPQRMAAALTEDGWFKSGDLGSVRADGSFEYLCRIGDVLRLKGFLVEPAEIETRIGEHPAVEINKVVGVRCDNGDTQAIAFVVPRAGCELDCATLEAWCAAALARYKVPSAIHIIAEMPVTSGVNGTKIKAATLRQWARAPHLIPAIEYQTKELEP</sequence>
<feature type="domain" description="AMP-dependent synthetase/ligase" evidence="7">
    <location>
        <begin position="14"/>
        <end position="396"/>
    </location>
</feature>
<dbReference type="InterPro" id="IPR042099">
    <property type="entry name" value="ANL_N_sf"/>
</dbReference>
<comment type="subcellular location">
    <subcellularLocation>
        <location evidence="1">Membrane</location>
        <topology evidence="1">Peripheral membrane protein</topology>
    </subcellularLocation>
</comment>
<dbReference type="InterPro" id="IPR025110">
    <property type="entry name" value="AMP-bd_C"/>
</dbReference>
<evidence type="ECO:0000256" key="6">
    <source>
        <dbReference type="ARBA" id="ARBA00042773"/>
    </source>
</evidence>
<reference evidence="10" key="1">
    <citation type="submission" date="2017-06" db="EMBL/GenBank/DDBJ databases">
        <title>Herbaspirillum phytohormonus sp. nov., isolated from the root nodule of Robinia pseudoacacia in lead-zinc mine.</title>
        <authorList>
            <person name="Fan M."/>
            <person name="Lin Y."/>
        </authorList>
    </citation>
    <scope>NUCLEOTIDE SEQUENCE [LARGE SCALE GENOMIC DNA]</scope>
    <source>
        <strain evidence="10">SC-089</strain>
    </source>
</reference>
<evidence type="ECO:0000256" key="5">
    <source>
        <dbReference type="ARBA" id="ARBA00039545"/>
    </source>
</evidence>
<evidence type="ECO:0000259" key="7">
    <source>
        <dbReference type="Pfam" id="PF00501"/>
    </source>
</evidence>
<evidence type="ECO:0000256" key="4">
    <source>
        <dbReference type="ARBA" id="ARBA00026121"/>
    </source>
</evidence>
<evidence type="ECO:0000256" key="3">
    <source>
        <dbReference type="ARBA" id="ARBA00022598"/>
    </source>
</evidence>
<comment type="pathway">
    <text evidence="2">Lipid metabolism; fatty acid beta-oxidation.</text>
</comment>
<protein>
    <recommendedName>
        <fullName evidence="5">Long-chain-fatty-acid--CoA ligase</fullName>
        <ecNumber evidence="4">6.2.1.3</ecNumber>
    </recommendedName>
    <alternativeName>
        <fullName evidence="6">Long-chain acyl-CoA synthetase</fullName>
    </alternativeName>
</protein>
<evidence type="ECO:0000259" key="8">
    <source>
        <dbReference type="Pfam" id="PF13193"/>
    </source>
</evidence>
<gene>
    <name evidence="9" type="ORF">CEY11_23350</name>
</gene>
<comment type="caution">
    <text evidence="9">The sequence shown here is derived from an EMBL/GenBank/DDBJ whole genome shotgun (WGS) entry which is preliminary data.</text>
</comment>
<dbReference type="Pfam" id="PF13193">
    <property type="entry name" value="AMP-binding_C"/>
    <property type="match status" value="1"/>
</dbReference>
<dbReference type="Gene3D" id="3.40.50.12780">
    <property type="entry name" value="N-terminal domain of ligase-like"/>
    <property type="match status" value="1"/>
</dbReference>
<dbReference type="GO" id="GO:0004467">
    <property type="term" value="F:long-chain fatty acid-CoA ligase activity"/>
    <property type="evidence" value="ECO:0007669"/>
    <property type="project" value="UniProtKB-EC"/>
</dbReference>
<dbReference type="AlphaFoldDB" id="A0A225LZL4"/>
<dbReference type="CDD" id="cd04433">
    <property type="entry name" value="AFD_class_I"/>
    <property type="match status" value="1"/>
</dbReference>
<dbReference type="Proteomes" id="UP000214603">
    <property type="component" value="Unassembled WGS sequence"/>
</dbReference>
<dbReference type="InterPro" id="IPR000873">
    <property type="entry name" value="AMP-dep_synth/lig_dom"/>
</dbReference>
<dbReference type="Pfam" id="PF00501">
    <property type="entry name" value="AMP-binding"/>
    <property type="match status" value="1"/>
</dbReference>
<feature type="domain" description="AMP-binding enzyme C-terminal" evidence="8">
    <location>
        <begin position="447"/>
        <end position="518"/>
    </location>
</feature>
<dbReference type="PANTHER" id="PTHR43767:SF8">
    <property type="entry name" value="LONG-CHAIN-FATTY-ACID--COA LIGASE"/>
    <property type="match status" value="1"/>
</dbReference>
<keyword evidence="10" id="KW-1185">Reference proteome</keyword>
<dbReference type="OrthoDB" id="8185589at2"/>
<keyword evidence="3" id="KW-0436">Ligase</keyword>
<dbReference type="GO" id="GO:0016020">
    <property type="term" value="C:membrane"/>
    <property type="evidence" value="ECO:0007669"/>
    <property type="project" value="UniProtKB-SubCell"/>
</dbReference>
<proteinExistence type="predicted"/>
<dbReference type="EMBL" id="NJIH01000018">
    <property type="protein sequence ID" value="OWT53932.1"/>
    <property type="molecule type" value="Genomic_DNA"/>
</dbReference>
<dbReference type="EC" id="6.2.1.3" evidence="4"/>
<accession>A0A225LZL4</accession>
<dbReference type="InterPro" id="IPR050237">
    <property type="entry name" value="ATP-dep_AMP-bd_enzyme"/>
</dbReference>
<dbReference type="PANTHER" id="PTHR43767">
    <property type="entry name" value="LONG-CHAIN-FATTY-ACID--COA LIGASE"/>
    <property type="match status" value="1"/>
</dbReference>
<evidence type="ECO:0000313" key="10">
    <source>
        <dbReference type="Proteomes" id="UP000214603"/>
    </source>
</evidence>
<organism evidence="9 10">
    <name type="scientific">Candidimonas nitroreducens</name>
    <dbReference type="NCBI Taxonomy" id="683354"/>
    <lineage>
        <taxon>Bacteria</taxon>
        <taxon>Pseudomonadati</taxon>
        <taxon>Pseudomonadota</taxon>
        <taxon>Betaproteobacteria</taxon>
        <taxon>Burkholderiales</taxon>
        <taxon>Alcaligenaceae</taxon>
        <taxon>Candidimonas</taxon>
    </lineage>
</organism>
<dbReference type="SUPFAM" id="SSF56801">
    <property type="entry name" value="Acetyl-CoA synthetase-like"/>
    <property type="match status" value="1"/>
</dbReference>
<name>A0A225LZL4_9BURK</name>